<feature type="transmembrane region" description="Helical" evidence="1">
    <location>
        <begin position="89"/>
        <end position="109"/>
    </location>
</feature>
<protein>
    <submittedName>
        <fullName evidence="2">Uncharacterized protein</fullName>
    </submittedName>
</protein>
<dbReference type="AlphaFoldDB" id="B8I5X4"/>
<evidence type="ECO:0000256" key="1">
    <source>
        <dbReference type="SAM" id="Phobius"/>
    </source>
</evidence>
<keyword evidence="3" id="KW-1185">Reference proteome</keyword>
<gene>
    <name evidence="2" type="ordered locus">Ccel_0407</name>
</gene>
<evidence type="ECO:0000313" key="2">
    <source>
        <dbReference type="EMBL" id="ACL74791.1"/>
    </source>
</evidence>
<dbReference type="OrthoDB" id="1739967at2"/>
<proteinExistence type="predicted"/>
<dbReference type="HOGENOM" id="CLU_2069064_0_0_9"/>
<dbReference type="RefSeq" id="WP_012634854.1">
    <property type="nucleotide sequence ID" value="NC_011898.1"/>
</dbReference>
<dbReference type="eggNOG" id="ENOG503405S">
    <property type="taxonomic scope" value="Bacteria"/>
</dbReference>
<accession>B8I5X4</accession>
<feature type="transmembrane region" description="Helical" evidence="1">
    <location>
        <begin position="9"/>
        <end position="27"/>
    </location>
</feature>
<dbReference type="Proteomes" id="UP000001349">
    <property type="component" value="Chromosome"/>
</dbReference>
<feature type="transmembrane region" description="Helical" evidence="1">
    <location>
        <begin position="59"/>
        <end position="77"/>
    </location>
</feature>
<reference evidence="2 3" key="1">
    <citation type="submission" date="2009-01" db="EMBL/GenBank/DDBJ databases">
        <title>Complete sequence of Clostridium cellulolyticum H10.</title>
        <authorList>
            <consortium name="US DOE Joint Genome Institute"/>
            <person name="Lucas S."/>
            <person name="Copeland A."/>
            <person name="Lapidus A."/>
            <person name="Glavina del Rio T."/>
            <person name="Dalin E."/>
            <person name="Tice H."/>
            <person name="Bruce D."/>
            <person name="Goodwin L."/>
            <person name="Pitluck S."/>
            <person name="Chertkov O."/>
            <person name="Saunders E."/>
            <person name="Brettin T."/>
            <person name="Detter J.C."/>
            <person name="Han C."/>
            <person name="Larimer F."/>
            <person name="Land M."/>
            <person name="Hauser L."/>
            <person name="Kyrpides N."/>
            <person name="Ivanova N."/>
            <person name="Zhou J."/>
            <person name="Richardson P."/>
        </authorList>
    </citation>
    <scope>NUCLEOTIDE SEQUENCE [LARGE SCALE GENOMIC DNA]</scope>
    <source>
        <strain evidence="3">ATCC 35319 / DSM 5812 / JCM 6584 / H10</strain>
    </source>
</reference>
<dbReference type="KEGG" id="cce:Ccel_0407"/>
<sequence length="118" mass="13259" precursor="true">MLNKNNKKMFLIMLIPLYLLISISIFGMSIGGINWISALEYSLLFILAAWSLSRNDSLIINLAGFLIYAIIGGNSIYSTLTRTTRIGPWTFSIYTGVALILFGLLAFSYNTVRVVRKR</sequence>
<feature type="transmembrane region" description="Helical" evidence="1">
    <location>
        <begin position="33"/>
        <end position="52"/>
    </location>
</feature>
<organism evidence="2 3">
    <name type="scientific">Ruminiclostridium cellulolyticum (strain ATCC 35319 / DSM 5812 / JCM 6584 / H10)</name>
    <name type="common">Clostridium cellulolyticum</name>
    <dbReference type="NCBI Taxonomy" id="394503"/>
    <lineage>
        <taxon>Bacteria</taxon>
        <taxon>Bacillati</taxon>
        <taxon>Bacillota</taxon>
        <taxon>Clostridia</taxon>
        <taxon>Eubacteriales</taxon>
        <taxon>Oscillospiraceae</taxon>
        <taxon>Ruminiclostridium</taxon>
    </lineage>
</organism>
<keyword evidence="1" id="KW-0812">Transmembrane</keyword>
<keyword evidence="1" id="KW-0472">Membrane</keyword>
<name>B8I5X4_RUMCH</name>
<dbReference type="EMBL" id="CP001348">
    <property type="protein sequence ID" value="ACL74791.1"/>
    <property type="molecule type" value="Genomic_DNA"/>
</dbReference>
<keyword evidence="1" id="KW-1133">Transmembrane helix</keyword>
<evidence type="ECO:0000313" key="3">
    <source>
        <dbReference type="Proteomes" id="UP000001349"/>
    </source>
</evidence>